<dbReference type="EMBL" id="KV428152">
    <property type="protein sequence ID" value="KZT35115.1"/>
    <property type="molecule type" value="Genomic_DNA"/>
</dbReference>
<evidence type="ECO:0000256" key="1">
    <source>
        <dbReference type="SAM" id="Phobius"/>
    </source>
</evidence>
<gene>
    <name evidence="2" type="ORF">SISSUDRAFT_200853</name>
</gene>
<accession>A0A166A9R8</accession>
<name>A0A166A9R8_9AGAM</name>
<reference evidence="2 3" key="1">
    <citation type="journal article" date="2016" name="Mol. Biol. Evol.">
        <title>Comparative Genomics of Early-Diverging Mushroom-Forming Fungi Provides Insights into the Origins of Lignocellulose Decay Capabilities.</title>
        <authorList>
            <person name="Nagy L.G."/>
            <person name="Riley R."/>
            <person name="Tritt A."/>
            <person name="Adam C."/>
            <person name="Daum C."/>
            <person name="Floudas D."/>
            <person name="Sun H."/>
            <person name="Yadav J.S."/>
            <person name="Pangilinan J."/>
            <person name="Larsson K.H."/>
            <person name="Matsuura K."/>
            <person name="Barry K."/>
            <person name="Labutti K."/>
            <person name="Kuo R."/>
            <person name="Ohm R.A."/>
            <person name="Bhattacharya S.S."/>
            <person name="Shirouzu T."/>
            <person name="Yoshinaga Y."/>
            <person name="Martin F.M."/>
            <person name="Grigoriev I.V."/>
            <person name="Hibbett D.S."/>
        </authorList>
    </citation>
    <scope>NUCLEOTIDE SEQUENCE [LARGE SCALE GENOMIC DNA]</scope>
    <source>
        <strain evidence="2 3">HHB10207 ss-3</strain>
    </source>
</reference>
<sequence length="153" mass="17356">MHSFFTHSHLTRSFGSIPLGLTIMEVLVLFNLCVPAYTPKLDAHSLFPFFTLCASFRFFLSIALSIVCFPFAQRYERHVLVTTLPFLHTLYFSSPVSHFILVTPHMHSYSILFPLLPSFVSRSSRTPYFSVLPVTASPPTHGHPLTPITTQRD</sequence>
<keyword evidence="1" id="KW-0472">Membrane</keyword>
<keyword evidence="1" id="KW-1133">Transmembrane helix</keyword>
<dbReference type="AlphaFoldDB" id="A0A166A9R8"/>
<organism evidence="2 3">
    <name type="scientific">Sistotremastrum suecicum HHB10207 ss-3</name>
    <dbReference type="NCBI Taxonomy" id="1314776"/>
    <lineage>
        <taxon>Eukaryota</taxon>
        <taxon>Fungi</taxon>
        <taxon>Dikarya</taxon>
        <taxon>Basidiomycota</taxon>
        <taxon>Agaricomycotina</taxon>
        <taxon>Agaricomycetes</taxon>
        <taxon>Sistotremastrales</taxon>
        <taxon>Sistotremastraceae</taxon>
        <taxon>Sistotremastrum</taxon>
    </lineage>
</organism>
<dbReference type="Proteomes" id="UP000076798">
    <property type="component" value="Unassembled WGS sequence"/>
</dbReference>
<evidence type="ECO:0000313" key="2">
    <source>
        <dbReference type="EMBL" id="KZT35115.1"/>
    </source>
</evidence>
<feature type="transmembrane region" description="Helical" evidence="1">
    <location>
        <begin position="14"/>
        <end position="34"/>
    </location>
</feature>
<keyword evidence="3" id="KW-1185">Reference proteome</keyword>
<proteinExistence type="predicted"/>
<evidence type="ECO:0000313" key="3">
    <source>
        <dbReference type="Proteomes" id="UP000076798"/>
    </source>
</evidence>
<feature type="transmembrane region" description="Helical" evidence="1">
    <location>
        <begin position="46"/>
        <end position="72"/>
    </location>
</feature>
<keyword evidence="1" id="KW-0812">Transmembrane</keyword>
<protein>
    <submittedName>
        <fullName evidence="2">Uncharacterized protein</fullName>
    </submittedName>
</protein>